<reference evidence="2" key="1">
    <citation type="submission" date="2023-01" db="EMBL/GenBank/DDBJ databases">
        <title>Genome assembly of the deep-sea coral Lophelia pertusa.</title>
        <authorList>
            <person name="Herrera S."/>
            <person name="Cordes E."/>
        </authorList>
    </citation>
    <scope>NUCLEOTIDE SEQUENCE</scope>
    <source>
        <strain evidence="2">USNM1676648</strain>
        <tissue evidence="2">Polyp</tissue>
    </source>
</reference>
<dbReference type="Proteomes" id="UP001163046">
    <property type="component" value="Unassembled WGS sequence"/>
</dbReference>
<evidence type="ECO:0000256" key="1">
    <source>
        <dbReference type="SAM" id="MobiDB-lite"/>
    </source>
</evidence>
<feature type="compositionally biased region" description="Polar residues" evidence="1">
    <location>
        <begin position="41"/>
        <end position="59"/>
    </location>
</feature>
<feature type="compositionally biased region" description="Basic and acidic residues" evidence="1">
    <location>
        <begin position="60"/>
        <end position="72"/>
    </location>
</feature>
<protein>
    <submittedName>
        <fullName evidence="2">Uncharacterized protein</fullName>
    </submittedName>
</protein>
<organism evidence="2 3">
    <name type="scientific">Desmophyllum pertusum</name>
    <dbReference type="NCBI Taxonomy" id="174260"/>
    <lineage>
        <taxon>Eukaryota</taxon>
        <taxon>Metazoa</taxon>
        <taxon>Cnidaria</taxon>
        <taxon>Anthozoa</taxon>
        <taxon>Hexacorallia</taxon>
        <taxon>Scleractinia</taxon>
        <taxon>Caryophylliina</taxon>
        <taxon>Caryophylliidae</taxon>
        <taxon>Desmophyllum</taxon>
    </lineage>
</organism>
<feature type="region of interest" description="Disordered" evidence="1">
    <location>
        <begin position="41"/>
        <end position="72"/>
    </location>
</feature>
<keyword evidence="3" id="KW-1185">Reference proteome</keyword>
<evidence type="ECO:0000313" key="3">
    <source>
        <dbReference type="Proteomes" id="UP001163046"/>
    </source>
</evidence>
<name>A0A9W9Y973_9CNID</name>
<comment type="caution">
    <text evidence="2">The sequence shown here is derived from an EMBL/GenBank/DDBJ whole genome shotgun (WGS) entry which is preliminary data.</text>
</comment>
<gene>
    <name evidence="2" type="ORF">OS493_029480</name>
</gene>
<dbReference type="AlphaFoldDB" id="A0A9W9Y973"/>
<accession>A0A9W9Y973</accession>
<dbReference type="EMBL" id="MU827807">
    <property type="protein sequence ID" value="KAJ7325617.1"/>
    <property type="molecule type" value="Genomic_DNA"/>
</dbReference>
<evidence type="ECO:0000313" key="2">
    <source>
        <dbReference type="EMBL" id="KAJ7325617.1"/>
    </source>
</evidence>
<proteinExistence type="predicted"/>
<sequence length="72" mass="7981">MLFALSIRASDLVVYRFLCCVSVKSELECSSVAMVNSTYANAKSSANNPECQRNTSTASTEKRVESKMRPLR</sequence>